<name>A0A1Q5U467_9GAMM</name>
<protein>
    <submittedName>
        <fullName evidence="1">Uncharacterized protein</fullName>
    </submittedName>
</protein>
<dbReference type="AlphaFoldDB" id="A0A1Q5U467"/>
<proteinExistence type="predicted"/>
<accession>A0A1Q5U467</accession>
<gene>
    <name evidence="1" type="ORF">Xentx_01559</name>
</gene>
<dbReference type="OrthoDB" id="6499592at2"/>
<dbReference type="Proteomes" id="UP000186277">
    <property type="component" value="Unassembled WGS sequence"/>
</dbReference>
<organism evidence="1 2">
    <name type="scientific">Xenorhabdus thuongxuanensis</name>
    <dbReference type="NCBI Taxonomy" id="1873484"/>
    <lineage>
        <taxon>Bacteria</taxon>
        <taxon>Pseudomonadati</taxon>
        <taxon>Pseudomonadota</taxon>
        <taxon>Gammaproteobacteria</taxon>
        <taxon>Enterobacterales</taxon>
        <taxon>Morganellaceae</taxon>
        <taxon>Xenorhabdus</taxon>
    </lineage>
</organism>
<keyword evidence="2" id="KW-1185">Reference proteome</keyword>
<evidence type="ECO:0000313" key="2">
    <source>
        <dbReference type="Proteomes" id="UP000186277"/>
    </source>
</evidence>
<dbReference type="RefSeq" id="WP_083600905.1">
    <property type="nucleotide sequence ID" value="NZ_CAWMWP010000109.1"/>
</dbReference>
<comment type="caution">
    <text evidence="1">The sequence shown here is derived from an EMBL/GenBank/DDBJ whole genome shotgun (WGS) entry which is preliminary data.</text>
</comment>
<reference evidence="1 2" key="1">
    <citation type="submission" date="2016-09" db="EMBL/GenBank/DDBJ databases">
        <title>Xenorhabdus thuongxuanensis sp. nov. and Xenorhabdus eapokensis sp. nov., isolated from Steinernema species.</title>
        <authorList>
            <person name="Kaempfer P."/>
            <person name="Tobias N.J."/>
            <person name="Phan Ke L."/>
            <person name="Bode H.B."/>
            <person name="Glaeser S.P."/>
        </authorList>
    </citation>
    <scope>NUCLEOTIDE SEQUENCE [LARGE SCALE GENOMIC DNA]</scope>
    <source>
        <strain evidence="1 2">30TX1</strain>
    </source>
</reference>
<evidence type="ECO:0000313" key="1">
    <source>
        <dbReference type="EMBL" id="OKP07282.1"/>
    </source>
</evidence>
<dbReference type="EMBL" id="MKGR01000008">
    <property type="protein sequence ID" value="OKP07282.1"/>
    <property type="molecule type" value="Genomic_DNA"/>
</dbReference>
<sequence length="97" mass="11364">MKKSPALTINVDNMHIQTALSRVGHAINKLSTQGFTVSRIDIDQQSRPTIVVQNDVHCRRYQESRRAVRYGFGHDEHGAYEKYQFQLYQCRIAWEVR</sequence>